<dbReference type="AlphaFoldDB" id="A0A3L8P5Q0"/>
<evidence type="ECO:0000313" key="3">
    <source>
        <dbReference type="EMBL" id="RLV50736.1"/>
    </source>
</evidence>
<organism evidence="3 4">
    <name type="scientific">Nocardioides mangrovicus</name>
    <dbReference type="NCBI Taxonomy" id="2478913"/>
    <lineage>
        <taxon>Bacteria</taxon>
        <taxon>Bacillati</taxon>
        <taxon>Actinomycetota</taxon>
        <taxon>Actinomycetes</taxon>
        <taxon>Propionibacteriales</taxon>
        <taxon>Nocardioidaceae</taxon>
        <taxon>Nocardioides</taxon>
    </lineage>
</organism>
<name>A0A3L8P5Q0_9ACTN</name>
<keyword evidence="1" id="KW-0479">Metal-binding</keyword>
<evidence type="ECO:0000256" key="1">
    <source>
        <dbReference type="PROSITE-ProRule" id="PRU00325"/>
    </source>
</evidence>
<dbReference type="OrthoDB" id="7821105at2"/>
<dbReference type="EMBL" id="RDBE01000001">
    <property type="protein sequence ID" value="RLV50736.1"/>
    <property type="molecule type" value="Genomic_DNA"/>
</dbReference>
<keyword evidence="4" id="KW-1185">Reference proteome</keyword>
<keyword evidence="1" id="KW-0863">Zinc-finger</keyword>
<dbReference type="PROSITE" id="PS50966">
    <property type="entry name" value="ZF_SWIM"/>
    <property type="match status" value="1"/>
</dbReference>
<dbReference type="RefSeq" id="WP_121804417.1">
    <property type="nucleotide sequence ID" value="NZ_RDBE01000001.1"/>
</dbReference>
<dbReference type="Proteomes" id="UP000281708">
    <property type="component" value="Unassembled WGS sequence"/>
</dbReference>
<keyword evidence="1" id="KW-0862">Zinc</keyword>
<protein>
    <submittedName>
        <fullName evidence="3">SWIM zinc finger family protein</fullName>
    </submittedName>
</protein>
<reference evidence="3 4" key="1">
    <citation type="submission" date="2018-10" db="EMBL/GenBank/DDBJ databases">
        <title>Marmoricola sp. 4Q3S-7 whole genome shotgun sequence.</title>
        <authorList>
            <person name="Li F."/>
        </authorList>
    </citation>
    <scope>NUCLEOTIDE SEQUENCE [LARGE SCALE GENOMIC DNA]</scope>
    <source>
        <strain evidence="3 4">4Q3S-7</strain>
    </source>
</reference>
<sequence>MTNEYRAESTLVASVEGAMLTLATGLGMTPEGPVENPSFFSGFLVRPDVVAAGLLAVADVAGTRYADFGLAQRLANLDPVVTAGGDVLRFESFSACNGVHARLDVLREGLGSSDVGFGTTNVDINQPLRTALARTTRAEALHLVVGHDGLAASTPGATHAERKVNLPDRWVRGFAEVPGITAVMEHRGSLVGVAIHRLFGALPRIAPPGPSMWVLPTPAGWRTSAQPLPRAIPLPGASRLRGAERVLRYAHRLDVYVSPGGAAAWVLELPGARLTLVLSPGPFRGFSGEGGLLMWLSHPAAETMGEKLLSLLGWEPTVDADRLTRESGLESGEVTAGLAWLAASGRLGYDLSESAWFHRELPVEVGTVLRRNPRLAAAQRLVDQDRVRAKGPDGWTVLGSREAVYEVRARASDPTPATLTAHPPGLQCACAWEREHAGARGPCKHILAVVLCLRADHDRVDRHERHD</sequence>
<proteinExistence type="predicted"/>
<feature type="domain" description="SWIM-type" evidence="2">
    <location>
        <begin position="405"/>
        <end position="454"/>
    </location>
</feature>
<evidence type="ECO:0000313" key="4">
    <source>
        <dbReference type="Proteomes" id="UP000281708"/>
    </source>
</evidence>
<dbReference type="InterPro" id="IPR007527">
    <property type="entry name" value="Znf_SWIM"/>
</dbReference>
<gene>
    <name evidence="3" type="ORF">D9V37_01885</name>
</gene>
<accession>A0A3L8P5Q0</accession>
<comment type="caution">
    <text evidence="3">The sequence shown here is derived from an EMBL/GenBank/DDBJ whole genome shotgun (WGS) entry which is preliminary data.</text>
</comment>
<evidence type="ECO:0000259" key="2">
    <source>
        <dbReference type="PROSITE" id="PS50966"/>
    </source>
</evidence>
<dbReference type="GO" id="GO:0008270">
    <property type="term" value="F:zinc ion binding"/>
    <property type="evidence" value="ECO:0007669"/>
    <property type="project" value="UniProtKB-KW"/>
</dbReference>